<dbReference type="EMBL" id="NWBU01000004">
    <property type="protein sequence ID" value="PTQ13181.1"/>
    <property type="molecule type" value="Genomic_DNA"/>
</dbReference>
<gene>
    <name evidence="1" type="ORF">CLG96_03380</name>
</gene>
<protein>
    <submittedName>
        <fullName evidence="1">Uncharacterized protein</fullName>
    </submittedName>
</protein>
<sequence>MARDALDQADLVFTGSAPAIALSIEGGRALAERFVTLFPLPSRIVESLAGAHSHRDGEWLFQSRSHSGEHISMRQHRRLVDEWVGRSCSECSSSPVEMVI</sequence>
<evidence type="ECO:0000313" key="1">
    <source>
        <dbReference type="EMBL" id="PTQ13181.1"/>
    </source>
</evidence>
<name>A0A2T5G246_9SPHN</name>
<reference evidence="1 2" key="1">
    <citation type="submission" date="2017-09" db="EMBL/GenBank/DDBJ databases">
        <title>Sphingomonas panjinensis sp.nov., isolated from oil-contaminated soil.</title>
        <authorList>
            <person name="Wang L."/>
            <person name="Chen L."/>
        </authorList>
    </citation>
    <scope>NUCLEOTIDE SEQUENCE [LARGE SCALE GENOMIC DNA]</scope>
    <source>
        <strain evidence="1 2">FW-11</strain>
    </source>
</reference>
<organism evidence="1 2">
    <name type="scientific">Sphingomonas oleivorans</name>
    <dbReference type="NCBI Taxonomy" id="1735121"/>
    <lineage>
        <taxon>Bacteria</taxon>
        <taxon>Pseudomonadati</taxon>
        <taxon>Pseudomonadota</taxon>
        <taxon>Alphaproteobacteria</taxon>
        <taxon>Sphingomonadales</taxon>
        <taxon>Sphingomonadaceae</taxon>
        <taxon>Sphingomonas</taxon>
    </lineage>
</organism>
<accession>A0A2T5G246</accession>
<keyword evidence="2" id="KW-1185">Reference proteome</keyword>
<dbReference type="Proteomes" id="UP000244162">
    <property type="component" value="Unassembled WGS sequence"/>
</dbReference>
<dbReference type="AlphaFoldDB" id="A0A2T5G246"/>
<evidence type="ECO:0000313" key="2">
    <source>
        <dbReference type="Proteomes" id="UP000244162"/>
    </source>
</evidence>
<comment type="caution">
    <text evidence="1">The sequence shown here is derived from an EMBL/GenBank/DDBJ whole genome shotgun (WGS) entry which is preliminary data.</text>
</comment>
<proteinExistence type="predicted"/>